<dbReference type="AlphaFoldDB" id="A0A1M6TUH6"/>
<evidence type="ECO:0000313" key="3">
    <source>
        <dbReference type="Proteomes" id="UP000183975"/>
    </source>
</evidence>
<name>A0A1M6TUH6_9FIRM</name>
<dbReference type="InterPro" id="IPR021484">
    <property type="entry name" value="DUF3137"/>
</dbReference>
<dbReference type="Proteomes" id="UP000183975">
    <property type="component" value="Unassembled WGS sequence"/>
</dbReference>
<feature type="transmembrane region" description="Helical" evidence="1">
    <location>
        <begin position="51"/>
        <end position="77"/>
    </location>
</feature>
<keyword evidence="3" id="KW-1185">Reference proteome</keyword>
<sequence length="307" mass="35650">MEEKIISEEQLEIMRHKARKRQNIAIVLTFLAFVLYIGMFYVALIEKEGMSVLFVVKIVFAAAVLAIATFGLLWYIVVHRTYEKFNSNYKSKYVIQVLNGIPGFEGLEYHPEGGFTWDEIRNAGVVANGEKQHFESEDQLFGEYENVKFRISDVVTKKTVRRDDKRKVEEIFSGQVLCLFGFDDLKVSKGHIQIFEKEFLSSFSGWKAEYQIQTENEAFQNRFQVYAEDEHNAYYILTPQRMEKIMEFADAVEGQISLVFYDEKLFAAVKRESMFDAVMDEPVSKQTEYILEDADFIQKAKGILIVS</sequence>
<protein>
    <recommendedName>
        <fullName evidence="4">DUF3137 domain-containing protein</fullName>
    </recommendedName>
</protein>
<evidence type="ECO:0000256" key="1">
    <source>
        <dbReference type="SAM" id="Phobius"/>
    </source>
</evidence>
<dbReference type="Pfam" id="PF11335">
    <property type="entry name" value="DUF3137"/>
    <property type="match status" value="1"/>
</dbReference>
<dbReference type="OrthoDB" id="2056161at2"/>
<keyword evidence="1" id="KW-0472">Membrane</keyword>
<accession>A0A1M6TUH6</accession>
<dbReference type="RefSeq" id="WP_072851407.1">
    <property type="nucleotide sequence ID" value="NZ_FRAH01000035.1"/>
</dbReference>
<feature type="transmembrane region" description="Helical" evidence="1">
    <location>
        <begin position="24"/>
        <end position="45"/>
    </location>
</feature>
<evidence type="ECO:0000313" key="2">
    <source>
        <dbReference type="EMBL" id="SHK60554.1"/>
    </source>
</evidence>
<organism evidence="2 3">
    <name type="scientific">Anaerotignum lactatifermentans DSM 14214</name>
    <dbReference type="NCBI Taxonomy" id="1121323"/>
    <lineage>
        <taxon>Bacteria</taxon>
        <taxon>Bacillati</taxon>
        <taxon>Bacillota</taxon>
        <taxon>Clostridia</taxon>
        <taxon>Lachnospirales</taxon>
        <taxon>Anaerotignaceae</taxon>
        <taxon>Anaerotignum</taxon>
    </lineage>
</organism>
<keyword evidence="1" id="KW-0812">Transmembrane</keyword>
<proteinExistence type="predicted"/>
<keyword evidence="1" id="KW-1133">Transmembrane helix</keyword>
<dbReference type="EMBL" id="FRAH01000035">
    <property type="protein sequence ID" value="SHK60554.1"/>
    <property type="molecule type" value="Genomic_DNA"/>
</dbReference>
<reference evidence="2 3" key="1">
    <citation type="submission" date="2016-11" db="EMBL/GenBank/DDBJ databases">
        <authorList>
            <person name="Jaros S."/>
            <person name="Januszkiewicz K."/>
            <person name="Wedrychowicz H."/>
        </authorList>
    </citation>
    <scope>NUCLEOTIDE SEQUENCE [LARGE SCALE GENOMIC DNA]</scope>
    <source>
        <strain evidence="2 3">DSM 14214</strain>
    </source>
</reference>
<evidence type="ECO:0008006" key="4">
    <source>
        <dbReference type="Google" id="ProtNLM"/>
    </source>
</evidence>
<gene>
    <name evidence="2" type="ORF">SAMN02745138_02018</name>
</gene>